<dbReference type="RefSeq" id="WP_279244370.1">
    <property type="nucleotide sequence ID" value="NZ_SHNN01000001.1"/>
</dbReference>
<dbReference type="InterPro" id="IPR036922">
    <property type="entry name" value="Rieske_2Fe-2S_sf"/>
</dbReference>
<dbReference type="PROSITE" id="PS51296">
    <property type="entry name" value="RIESKE"/>
    <property type="match status" value="1"/>
</dbReference>
<proteinExistence type="predicted"/>
<dbReference type="InterPro" id="IPR017941">
    <property type="entry name" value="Rieske_2Fe-2S"/>
</dbReference>
<keyword evidence="7" id="KW-0520">NAD</keyword>
<keyword evidence="4" id="KW-0560">Oxidoreductase</keyword>
<evidence type="ECO:0000256" key="7">
    <source>
        <dbReference type="ARBA" id="ARBA00023027"/>
    </source>
</evidence>
<sequence length="399" mass="44635">MSNTESGIAQLRSMARESAAHAEAGTLPLADSIVEIASEHYYDEQRWKLEMDRVFRRIPLMLAATCELPNPGDYKSTTAVGLPIIISRTEDGSVRAFANICAHRGAVVMPEGCGNTHRFTCPYHAWSYNPEGELTGVFSAKDFGDLDKSKLGLRPLPVLERSGLIWVIPNPDAELDIANFLSGYDAVLDQFNFAGWHMFSQRRVDGPNWKIAYDGYLDLYHLPILHKDTFGSDFPHRAMYHSWGPHQRASSPDPSLVPLMQKSEEEWPDSSLLTGVWTIFPHVSIASFDGGGRGVMLSQLFPGETPQESYTIQNYMMEKPPSEEQEAAATEQFELLKYVVETEDYATGLLQQQALMTGARKTVMFGRNEGGGQNFHRWLDRILSTEDADLDALFTSDES</sequence>
<dbReference type="CDD" id="cd03469">
    <property type="entry name" value="Rieske_RO_Alpha_N"/>
    <property type="match status" value="1"/>
</dbReference>
<dbReference type="Pfam" id="PF00848">
    <property type="entry name" value="Ring_hydroxyl_A"/>
    <property type="match status" value="1"/>
</dbReference>
<protein>
    <submittedName>
        <fullName evidence="9">Aromatic ring-hydroxylating dioxygenase subunit alpha</fullName>
    </submittedName>
</protein>
<keyword evidence="5" id="KW-0408">Iron</keyword>
<comment type="cofactor">
    <cofactor evidence="1">
        <name>Fe cation</name>
        <dbReference type="ChEBI" id="CHEBI:24875"/>
    </cofactor>
</comment>
<dbReference type="EMBL" id="SHNN01000001">
    <property type="protein sequence ID" value="MCX2980394.1"/>
    <property type="molecule type" value="Genomic_DNA"/>
</dbReference>
<dbReference type="PRINTS" id="PR00090">
    <property type="entry name" value="RNGDIOXGNASE"/>
</dbReference>
<keyword evidence="2" id="KW-0001">2Fe-2S</keyword>
<organism evidence="9 10">
    <name type="scientific">Candidatus Litorirhabdus singularis</name>
    <dbReference type="NCBI Taxonomy" id="2518993"/>
    <lineage>
        <taxon>Bacteria</taxon>
        <taxon>Pseudomonadati</taxon>
        <taxon>Pseudomonadota</taxon>
        <taxon>Gammaproteobacteria</taxon>
        <taxon>Cellvibrionales</taxon>
        <taxon>Halieaceae</taxon>
        <taxon>Candidatus Litorirhabdus</taxon>
    </lineage>
</organism>
<accession>A0ABT3TDR2</accession>
<feature type="domain" description="Rieske" evidence="8">
    <location>
        <begin position="60"/>
        <end position="167"/>
    </location>
</feature>
<dbReference type="Gene3D" id="3.90.380.10">
    <property type="entry name" value="Naphthalene 1,2-dioxygenase Alpha Subunit, Chain A, domain 1"/>
    <property type="match status" value="1"/>
</dbReference>
<dbReference type="PANTHER" id="PTHR43756:SF5">
    <property type="entry name" value="CHOLINE MONOOXYGENASE, CHLOROPLASTIC"/>
    <property type="match status" value="1"/>
</dbReference>
<name>A0ABT3TDR2_9GAMM</name>
<evidence type="ECO:0000256" key="2">
    <source>
        <dbReference type="ARBA" id="ARBA00022714"/>
    </source>
</evidence>
<dbReference type="InterPro" id="IPR001663">
    <property type="entry name" value="Rng_hydr_dOase-A"/>
</dbReference>
<dbReference type="PROSITE" id="PS00570">
    <property type="entry name" value="RING_HYDROXYL_ALPHA"/>
    <property type="match status" value="1"/>
</dbReference>
<dbReference type="Gene3D" id="2.102.10.10">
    <property type="entry name" value="Rieske [2Fe-2S] iron-sulphur domain"/>
    <property type="match status" value="1"/>
</dbReference>
<evidence type="ECO:0000256" key="1">
    <source>
        <dbReference type="ARBA" id="ARBA00001962"/>
    </source>
</evidence>
<gene>
    <name evidence="9" type="ORF">EYC98_05850</name>
</gene>
<comment type="caution">
    <text evidence="9">The sequence shown here is derived from an EMBL/GenBank/DDBJ whole genome shotgun (WGS) entry which is preliminary data.</text>
</comment>
<dbReference type="SUPFAM" id="SSF50022">
    <property type="entry name" value="ISP domain"/>
    <property type="match status" value="1"/>
</dbReference>
<dbReference type="InterPro" id="IPR015879">
    <property type="entry name" value="Ring_hydroxy_dOase_asu_C_dom"/>
</dbReference>
<dbReference type="GO" id="GO:0051213">
    <property type="term" value="F:dioxygenase activity"/>
    <property type="evidence" value="ECO:0007669"/>
    <property type="project" value="UniProtKB-KW"/>
</dbReference>
<dbReference type="Pfam" id="PF00355">
    <property type="entry name" value="Rieske"/>
    <property type="match status" value="1"/>
</dbReference>
<keyword evidence="6" id="KW-0411">Iron-sulfur</keyword>
<dbReference type="PANTHER" id="PTHR43756">
    <property type="entry name" value="CHOLINE MONOOXYGENASE, CHLOROPLASTIC"/>
    <property type="match status" value="1"/>
</dbReference>
<evidence type="ECO:0000256" key="3">
    <source>
        <dbReference type="ARBA" id="ARBA00022723"/>
    </source>
</evidence>
<evidence type="ECO:0000256" key="6">
    <source>
        <dbReference type="ARBA" id="ARBA00023014"/>
    </source>
</evidence>
<evidence type="ECO:0000256" key="4">
    <source>
        <dbReference type="ARBA" id="ARBA00023002"/>
    </source>
</evidence>
<keyword evidence="10" id="KW-1185">Reference proteome</keyword>
<evidence type="ECO:0000256" key="5">
    <source>
        <dbReference type="ARBA" id="ARBA00023004"/>
    </source>
</evidence>
<dbReference type="InterPro" id="IPR015881">
    <property type="entry name" value="ARHD_Rieske_2Fe_2S"/>
</dbReference>
<dbReference type="Proteomes" id="UP001143362">
    <property type="component" value="Unassembled WGS sequence"/>
</dbReference>
<evidence type="ECO:0000313" key="9">
    <source>
        <dbReference type="EMBL" id="MCX2980394.1"/>
    </source>
</evidence>
<dbReference type="SUPFAM" id="SSF55961">
    <property type="entry name" value="Bet v1-like"/>
    <property type="match status" value="1"/>
</dbReference>
<evidence type="ECO:0000259" key="8">
    <source>
        <dbReference type="PROSITE" id="PS51296"/>
    </source>
</evidence>
<reference evidence="9" key="1">
    <citation type="submission" date="2019-02" db="EMBL/GenBank/DDBJ databases">
        <authorList>
            <person name="Li S.-H."/>
        </authorList>
    </citation>
    <scope>NUCLEOTIDE SEQUENCE</scope>
    <source>
        <strain evidence="9">IMCC14734</strain>
    </source>
</reference>
<keyword evidence="9" id="KW-0223">Dioxygenase</keyword>
<evidence type="ECO:0000313" key="10">
    <source>
        <dbReference type="Proteomes" id="UP001143362"/>
    </source>
</evidence>
<keyword evidence="3" id="KW-0479">Metal-binding</keyword>